<evidence type="ECO:0000313" key="2">
    <source>
        <dbReference type="Proteomes" id="UP000001039"/>
    </source>
</evidence>
<reference evidence="1 2" key="1">
    <citation type="journal article" date="2008" name="J. Bacteriol.">
        <title>Genome sequence of a nephritogenic and highly transformable M49 strain of Streptococcus pyogenes.</title>
        <authorList>
            <person name="McShan W.M."/>
            <person name="Ferretti J.J."/>
            <person name="Karasawa T."/>
            <person name="Suvorov A.N."/>
            <person name="Lin S."/>
            <person name="Qin B."/>
            <person name="Jia H."/>
            <person name="Kenton S."/>
            <person name="Najar F."/>
            <person name="Wu H."/>
            <person name="Scott J."/>
            <person name="Roe B.A."/>
            <person name="Savic D.J."/>
        </authorList>
    </citation>
    <scope>NUCLEOTIDE SEQUENCE [LARGE SCALE GENOMIC DNA]</scope>
    <source>
        <strain evidence="1 2">NZ131</strain>
    </source>
</reference>
<name>A0A0H3BZ59_STRPZ</name>
<evidence type="ECO:0000313" key="1">
    <source>
        <dbReference type="EMBL" id="ACI61941.1"/>
    </source>
</evidence>
<proteinExistence type="predicted"/>
<gene>
    <name evidence="1" type="ordered locus">Spy49_1688c</name>
</gene>
<dbReference type="Proteomes" id="UP000001039">
    <property type="component" value="Chromosome"/>
</dbReference>
<dbReference type="KEGG" id="soz:Spy49_1688c"/>
<dbReference type="AlphaFoldDB" id="A0A0H3BZ59"/>
<dbReference type="EMBL" id="CP000829">
    <property type="protein sequence ID" value="ACI61941.1"/>
    <property type="molecule type" value="Genomic_DNA"/>
</dbReference>
<sequence length="105" mass="11824">MEQTVSIEKSPIDKGGHQRLLMMTSLRCQGKGLSSVEMGLSPFTIFGSYSSHTVARKQHSKIANVSFCSYMTTAKHHNLTYPKHNGFLTNSHNEQQHQKARLSYV</sequence>
<organism evidence="1 2">
    <name type="scientific">Streptococcus pyogenes serotype M49 (strain NZ131)</name>
    <dbReference type="NCBI Taxonomy" id="471876"/>
    <lineage>
        <taxon>Bacteria</taxon>
        <taxon>Bacillati</taxon>
        <taxon>Bacillota</taxon>
        <taxon>Bacilli</taxon>
        <taxon>Lactobacillales</taxon>
        <taxon>Streptococcaceae</taxon>
        <taxon>Streptococcus</taxon>
    </lineage>
</organism>
<protein>
    <submittedName>
        <fullName evidence="1">Uncharacterized protein</fullName>
    </submittedName>
</protein>
<dbReference type="HOGENOM" id="CLU_185371_0_0_9"/>
<accession>A0A0H3BZ59</accession>